<dbReference type="RefSeq" id="WP_076430999.1">
    <property type="nucleotide sequence ID" value="NZ_FTNO01000003.1"/>
</dbReference>
<keyword evidence="2" id="KW-1185">Reference proteome</keyword>
<evidence type="ECO:0000313" key="1">
    <source>
        <dbReference type="EMBL" id="SIR63210.1"/>
    </source>
</evidence>
<proteinExistence type="predicted"/>
<dbReference type="EMBL" id="FTNO01000003">
    <property type="protein sequence ID" value="SIR63210.1"/>
    <property type="molecule type" value="Genomic_DNA"/>
</dbReference>
<protein>
    <submittedName>
        <fullName evidence="1">Uncharacterized protein</fullName>
    </submittedName>
</protein>
<organism evidence="1 2">
    <name type="scientific">Haladaptatus litoreus</name>
    <dbReference type="NCBI Taxonomy" id="553468"/>
    <lineage>
        <taxon>Archaea</taxon>
        <taxon>Methanobacteriati</taxon>
        <taxon>Methanobacteriota</taxon>
        <taxon>Stenosarchaea group</taxon>
        <taxon>Halobacteria</taxon>
        <taxon>Halobacteriales</taxon>
        <taxon>Haladaptataceae</taxon>
        <taxon>Haladaptatus</taxon>
    </lineage>
</organism>
<name>A0A1N7CI12_9EURY</name>
<dbReference type="Proteomes" id="UP000186914">
    <property type="component" value="Unassembled WGS sequence"/>
</dbReference>
<sequence length="66" mass="7080">MEHTIRLQNGADLELTDIGIATDDDHISFSIDGRIEGVNDDLMDAFSGKSLTLTAVTFRAEASNPG</sequence>
<reference evidence="2" key="1">
    <citation type="submission" date="2017-01" db="EMBL/GenBank/DDBJ databases">
        <authorList>
            <person name="Varghese N."/>
            <person name="Submissions S."/>
        </authorList>
    </citation>
    <scope>NUCLEOTIDE SEQUENCE [LARGE SCALE GENOMIC DNA]</scope>
    <source>
        <strain evidence="2">CGMCC 1.7737</strain>
    </source>
</reference>
<accession>A0A1N7CI12</accession>
<dbReference type="AlphaFoldDB" id="A0A1N7CI12"/>
<evidence type="ECO:0000313" key="2">
    <source>
        <dbReference type="Proteomes" id="UP000186914"/>
    </source>
</evidence>
<gene>
    <name evidence="1" type="ORF">SAMN05421858_3017</name>
</gene>